<keyword evidence="2" id="KW-1185">Reference proteome</keyword>
<dbReference type="Proteomes" id="UP001189624">
    <property type="component" value="Chromosome 11"/>
</dbReference>
<dbReference type="Gramene" id="rna-AYBTSS11_LOCUS31307">
    <property type="protein sequence ID" value="CAJ1979096.1"/>
    <property type="gene ID" value="gene-AYBTSS11_LOCUS31307"/>
</dbReference>
<reference evidence="1" key="1">
    <citation type="submission" date="2023-10" db="EMBL/GenBank/DDBJ databases">
        <authorList>
            <person name="Domelevo Entfellner J.-B."/>
        </authorList>
    </citation>
    <scope>NUCLEOTIDE SEQUENCE</scope>
</reference>
<dbReference type="AlphaFoldDB" id="A0AA87B8W9"/>
<name>A0AA87B8W9_9FABA</name>
<proteinExistence type="predicted"/>
<gene>
    <name evidence="1" type="ORF">AYBTSS11_LOCUS31307</name>
</gene>
<evidence type="ECO:0000313" key="2">
    <source>
        <dbReference type="Proteomes" id="UP001189624"/>
    </source>
</evidence>
<organism evidence="1 2">
    <name type="scientific">Sphenostylis stenocarpa</name>
    <dbReference type="NCBI Taxonomy" id="92480"/>
    <lineage>
        <taxon>Eukaryota</taxon>
        <taxon>Viridiplantae</taxon>
        <taxon>Streptophyta</taxon>
        <taxon>Embryophyta</taxon>
        <taxon>Tracheophyta</taxon>
        <taxon>Spermatophyta</taxon>
        <taxon>Magnoliopsida</taxon>
        <taxon>eudicotyledons</taxon>
        <taxon>Gunneridae</taxon>
        <taxon>Pentapetalae</taxon>
        <taxon>rosids</taxon>
        <taxon>fabids</taxon>
        <taxon>Fabales</taxon>
        <taxon>Fabaceae</taxon>
        <taxon>Papilionoideae</taxon>
        <taxon>50 kb inversion clade</taxon>
        <taxon>NPAAA clade</taxon>
        <taxon>indigoferoid/millettioid clade</taxon>
        <taxon>Phaseoleae</taxon>
        <taxon>Sphenostylis</taxon>
    </lineage>
</organism>
<dbReference type="EMBL" id="OY731408">
    <property type="protein sequence ID" value="CAJ1979096.1"/>
    <property type="molecule type" value="Genomic_DNA"/>
</dbReference>
<sequence length="147" mass="16696">MVTWSEESSKYSCCSRFRYTSIEASFKSFLAAEKNTREEEREWVESNGGPALTTTLASECVEEKGEPLDLPSSSHDTCRYDVSRTWGTLGPTSLVQPRYSLVRFKIPNVASSQPLFLFRQYARINPRGAVMKGSKGDVCRKQKRLLR</sequence>
<protein>
    <submittedName>
        <fullName evidence="1">Uncharacterized protein</fullName>
    </submittedName>
</protein>
<evidence type="ECO:0000313" key="1">
    <source>
        <dbReference type="EMBL" id="CAJ1979096.1"/>
    </source>
</evidence>
<accession>A0AA87B8W9</accession>